<organism evidence="2 3">
    <name type="scientific">Congregibacter litoralis KT71</name>
    <dbReference type="NCBI Taxonomy" id="314285"/>
    <lineage>
        <taxon>Bacteria</taxon>
        <taxon>Pseudomonadati</taxon>
        <taxon>Pseudomonadota</taxon>
        <taxon>Gammaproteobacteria</taxon>
        <taxon>Cellvibrionales</taxon>
        <taxon>Halieaceae</taxon>
        <taxon>Congregibacter</taxon>
    </lineage>
</organism>
<proteinExistence type="predicted"/>
<evidence type="ECO:0000256" key="1">
    <source>
        <dbReference type="SAM" id="Phobius"/>
    </source>
</evidence>
<dbReference type="AlphaFoldDB" id="A4A333"/>
<accession>A4A333</accession>
<evidence type="ECO:0000313" key="3">
    <source>
        <dbReference type="Proteomes" id="UP000019205"/>
    </source>
</evidence>
<dbReference type="RefSeq" id="WP_008295579.1">
    <property type="nucleotide sequence ID" value="NZ_CM002299.1"/>
</dbReference>
<reference evidence="2 3" key="1">
    <citation type="journal article" date="2007" name="Proc. Natl. Acad. Sci. U.S.A.">
        <title>Characterization of a marine gammaproteobacterium capable of aerobic anoxygenic photosynthesis.</title>
        <authorList>
            <person name="Fuchs B.M."/>
            <person name="Spring S."/>
            <person name="Teeling H."/>
            <person name="Quast C."/>
            <person name="Wulf J."/>
            <person name="Schattenhofer M."/>
            <person name="Yan S."/>
            <person name="Ferriera S."/>
            <person name="Johnson J."/>
            <person name="Glockner F.O."/>
            <person name="Amann R."/>
        </authorList>
    </citation>
    <scope>NUCLEOTIDE SEQUENCE [LARGE SCALE GENOMIC DNA]</scope>
    <source>
        <strain evidence="2">KT71</strain>
    </source>
</reference>
<protein>
    <submittedName>
        <fullName evidence="2">Uncharacterized protein</fullName>
    </submittedName>
</protein>
<dbReference type="HOGENOM" id="CLU_2245348_0_0_6"/>
<keyword evidence="1" id="KW-0472">Membrane</keyword>
<dbReference type="EMBL" id="AAOA02000001">
    <property type="protein sequence ID" value="EAQ99133.1"/>
    <property type="molecule type" value="Genomic_DNA"/>
</dbReference>
<comment type="caution">
    <text evidence="2">The sequence shown here is derived from an EMBL/GenBank/DDBJ whole genome shotgun (WGS) entry which is preliminary data.</text>
</comment>
<keyword evidence="1" id="KW-1133">Transmembrane helix</keyword>
<dbReference type="Proteomes" id="UP000019205">
    <property type="component" value="Chromosome"/>
</dbReference>
<sequence length="104" mass="12093">MNNAEARQVYQDMRRRDEIIVEIEELRPSDNPFIPIVDILVAVVVFLFLTETIDFDMTRETVMSITLGVAISTALILREANRRTHKRIDAVYKLMRLSRAEDNV</sequence>
<reference evidence="2 3" key="2">
    <citation type="journal article" date="2009" name="PLoS ONE">
        <title>The photosynthetic apparatus and its regulation in the aerobic gammaproteobacterium Congregibacter litoralis gen. nov., sp. nov.</title>
        <authorList>
            <person name="Spring S."/>
            <person name="Lunsdorf H."/>
            <person name="Fuchs B.M."/>
            <person name="Tindall B.J."/>
        </authorList>
    </citation>
    <scope>NUCLEOTIDE SEQUENCE [LARGE SCALE GENOMIC DNA]</scope>
    <source>
        <strain evidence="2">KT71</strain>
    </source>
</reference>
<feature type="transmembrane region" description="Helical" evidence="1">
    <location>
        <begin position="61"/>
        <end position="77"/>
    </location>
</feature>
<name>A4A333_9GAMM</name>
<evidence type="ECO:0000313" key="2">
    <source>
        <dbReference type="EMBL" id="EAQ99133.1"/>
    </source>
</evidence>
<gene>
    <name evidence="2" type="ORF">KT71_15726</name>
</gene>
<dbReference type="OrthoDB" id="5770251at2"/>
<feature type="transmembrane region" description="Helical" evidence="1">
    <location>
        <begin position="33"/>
        <end position="49"/>
    </location>
</feature>
<keyword evidence="1" id="KW-0812">Transmembrane</keyword>
<keyword evidence="3" id="KW-1185">Reference proteome</keyword>